<keyword evidence="2" id="KW-1185">Reference proteome</keyword>
<evidence type="ECO:0000313" key="2">
    <source>
        <dbReference type="Proteomes" id="UP001055811"/>
    </source>
</evidence>
<comment type="caution">
    <text evidence="1">The sequence shown here is derived from an EMBL/GenBank/DDBJ whole genome shotgun (WGS) entry which is preliminary data.</text>
</comment>
<accession>A0ACB9AGB7</accession>
<reference evidence="1 2" key="2">
    <citation type="journal article" date="2022" name="Mol. Ecol. Resour.">
        <title>The genomes of chicory, endive, great burdock and yacon provide insights into Asteraceae paleo-polyploidization history and plant inulin production.</title>
        <authorList>
            <person name="Fan W."/>
            <person name="Wang S."/>
            <person name="Wang H."/>
            <person name="Wang A."/>
            <person name="Jiang F."/>
            <person name="Liu H."/>
            <person name="Zhao H."/>
            <person name="Xu D."/>
            <person name="Zhang Y."/>
        </authorList>
    </citation>
    <scope>NUCLEOTIDE SEQUENCE [LARGE SCALE GENOMIC DNA]</scope>
    <source>
        <strain evidence="2">cv. Punajuju</strain>
        <tissue evidence="1">Leaves</tissue>
    </source>
</reference>
<sequence>MASKVHSGNDAETEIPATAAVETERAVEAEEAPDKEATPVADRPTFTELAPAAEATIPKKKRPGCPEDCVFRVIVPVLAVESIIGQNEDLIKKMREETKADIRVLEGPVCHPDRIVLISGKEEIELPLSPAMDAVIRVFKRVNGFPVYESDGVASIPFCSIRLLVPSMQAMSLIEKQGSSINTIQENTGCSVHEVSALFANSDDRVVGLHGEALKVLQDLEAVLRHLRKFLVDSSLFPLFEKTHNATATQEKHQVAENSSKTHTDTQPQSESLFPCPGPHQESR</sequence>
<proteinExistence type="predicted"/>
<organism evidence="1 2">
    <name type="scientific">Cichorium intybus</name>
    <name type="common">Chicory</name>
    <dbReference type="NCBI Taxonomy" id="13427"/>
    <lineage>
        <taxon>Eukaryota</taxon>
        <taxon>Viridiplantae</taxon>
        <taxon>Streptophyta</taxon>
        <taxon>Embryophyta</taxon>
        <taxon>Tracheophyta</taxon>
        <taxon>Spermatophyta</taxon>
        <taxon>Magnoliopsida</taxon>
        <taxon>eudicotyledons</taxon>
        <taxon>Gunneridae</taxon>
        <taxon>Pentapetalae</taxon>
        <taxon>asterids</taxon>
        <taxon>campanulids</taxon>
        <taxon>Asterales</taxon>
        <taxon>Asteraceae</taxon>
        <taxon>Cichorioideae</taxon>
        <taxon>Cichorieae</taxon>
        <taxon>Cichoriinae</taxon>
        <taxon>Cichorium</taxon>
    </lineage>
</organism>
<evidence type="ECO:0000313" key="1">
    <source>
        <dbReference type="EMBL" id="KAI3709069.1"/>
    </source>
</evidence>
<dbReference type="EMBL" id="CM042015">
    <property type="protein sequence ID" value="KAI3709069.1"/>
    <property type="molecule type" value="Genomic_DNA"/>
</dbReference>
<protein>
    <submittedName>
        <fullName evidence="1">Uncharacterized protein</fullName>
    </submittedName>
</protein>
<name>A0ACB9AGB7_CICIN</name>
<reference evidence="2" key="1">
    <citation type="journal article" date="2022" name="Mol. Ecol. Resour.">
        <title>The genomes of chicory, endive, great burdock and yacon provide insights into Asteraceae palaeo-polyploidization history and plant inulin production.</title>
        <authorList>
            <person name="Fan W."/>
            <person name="Wang S."/>
            <person name="Wang H."/>
            <person name="Wang A."/>
            <person name="Jiang F."/>
            <person name="Liu H."/>
            <person name="Zhao H."/>
            <person name="Xu D."/>
            <person name="Zhang Y."/>
        </authorList>
    </citation>
    <scope>NUCLEOTIDE SEQUENCE [LARGE SCALE GENOMIC DNA]</scope>
    <source>
        <strain evidence="2">cv. Punajuju</strain>
    </source>
</reference>
<gene>
    <name evidence="1" type="ORF">L2E82_38808</name>
</gene>
<dbReference type="Proteomes" id="UP001055811">
    <property type="component" value="Linkage Group LG07"/>
</dbReference>